<feature type="binding site" evidence="6">
    <location>
        <position position="569"/>
    </location>
    <ligand>
        <name>Ca(2+)</name>
        <dbReference type="ChEBI" id="CHEBI:29108"/>
    </ligand>
</feature>
<dbReference type="InterPro" id="IPR036026">
    <property type="entry name" value="Seven-hairpin_glycosidases"/>
</dbReference>
<dbReference type="InterPro" id="IPR050749">
    <property type="entry name" value="Glycosyl_Hydrolase_47"/>
</dbReference>
<evidence type="ECO:0000256" key="9">
    <source>
        <dbReference type="SAM" id="Phobius"/>
    </source>
</evidence>
<keyword evidence="6" id="KW-0106">Calcium</keyword>
<dbReference type="Proteomes" id="UP001213000">
    <property type="component" value="Unassembled WGS sequence"/>
</dbReference>
<dbReference type="Gene3D" id="1.50.10.10">
    <property type="match status" value="1"/>
</dbReference>
<dbReference type="GO" id="GO:0005509">
    <property type="term" value="F:calcium ion binding"/>
    <property type="evidence" value="ECO:0007669"/>
    <property type="project" value="InterPro"/>
</dbReference>
<keyword evidence="4 8" id="KW-0378">Hydrolase</keyword>
<dbReference type="GO" id="GO:0005783">
    <property type="term" value="C:endoplasmic reticulum"/>
    <property type="evidence" value="ECO:0007669"/>
    <property type="project" value="TreeGrafter"/>
</dbReference>
<dbReference type="InterPro" id="IPR001382">
    <property type="entry name" value="Glyco_hydro_47"/>
</dbReference>
<keyword evidence="11" id="KW-1185">Reference proteome</keyword>
<dbReference type="InterPro" id="IPR012341">
    <property type="entry name" value="6hp_glycosidase-like_sf"/>
</dbReference>
<protein>
    <recommendedName>
        <fullName evidence="8">alpha-1,2-Mannosidase</fullName>
        <ecNumber evidence="8">3.2.1.-</ecNumber>
    </recommendedName>
</protein>
<keyword evidence="9" id="KW-1133">Transmembrane helix</keyword>
<feature type="disulfide bond" evidence="7">
    <location>
        <begin position="374"/>
        <end position="411"/>
    </location>
</feature>
<feature type="transmembrane region" description="Helical" evidence="9">
    <location>
        <begin position="21"/>
        <end position="44"/>
    </location>
</feature>
<evidence type="ECO:0000313" key="10">
    <source>
        <dbReference type="EMBL" id="KAJ3575539.1"/>
    </source>
</evidence>
<dbReference type="EC" id="3.2.1.-" evidence="8"/>
<evidence type="ECO:0000256" key="4">
    <source>
        <dbReference type="ARBA" id="ARBA00022801"/>
    </source>
</evidence>
<keyword evidence="9" id="KW-0812">Transmembrane</keyword>
<gene>
    <name evidence="10" type="ORF">NP233_g1040</name>
</gene>
<keyword evidence="8" id="KW-0326">Glycosidase</keyword>
<dbReference type="GO" id="GO:0016020">
    <property type="term" value="C:membrane"/>
    <property type="evidence" value="ECO:0007669"/>
    <property type="project" value="InterPro"/>
</dbReference>
<comment type="pathway">
    <text evidence="2">Protein modification; protein glycosylation.</text>
</comment>
<dbReference type="GO" id="GO:0004571">
    <property type="term" value="F:mannosyl-oligosaccharide 1,2-alpha-mannosidase activity"/>
    <property type="evidence" value="ECO:0007669"/>
    <property type="project" value="InterPro"/>
</dbReference>
<dbReference type="GO" id="GO:0005975">
    <property type="term" value="P:carbohydrate metabolic process"/>
    <property type="evidence" value="ECO:0007669"/>
    <property type="project" value="InterPro"/>
</dbReference>
<comment type="similarity">
    <text evidence="3 8">Belongs to the glycosyl hydrolase 47 family.</text>
</comment>
<evidence type="ECO:0000256" key="5">
    <source>
        <dbReference type="ARBA" id="ARBA00023157"/>
    </source>
</evidence>
<reference evidence="10" key="1">
    <citation type="submission" date="2022-07" db="EMBL/GenBank/DDBJ databases">
        <title>Genome Sequence of Leucocoprinus birnbaumii.</title>
        <authorList>
            <person name="Buettner E."/>
        </authorList>
    </citation>
    <scope>NUCLEOTIDE SEQUENCE</scope>
    <source>
        <strain evidence="10">VT141</strain>
    </source>
</reference>
<evidence type="ECO:0000256" key="3">
    <source>
        <dbReference type="ARBA" id="ARBA00007658"/>
    </source>
</evidence>
<name>A0AAD5YZV5_9AGAR</name>
<accession>A0AAD5YZV5</accession>
<dbReference type="AlphaFoldDB" id="A0AAD5YZV5"/>
<sequence length="593" mass="67461">MPGLLDERRVSFNCFGGRLKSRWIFGLFTFAVTTYVLLLSPFALTDAPLAFLPFPSSLHAPKPSPVPAPIPVYNRPTFQEAGEPFTPGPPPENWEDAKKQVKDAFKFALDGYLKQAHPFDELRAVNGGGSNKFNGWGVTLYDALDTMWIMDLKEEFQHALELISKQEFLPTTTWTFAPFFETVIRYLGGLLSAYALSGEPILLRQADMLGMKLLPVFNGTKSGLPAYSVQTENGKSGWGFSGPMVLFAEATSCQLEFKYLAKLTGRKEYYETVERVMDIVYDTKAKDGLFADKWTSDGKQFSSHFTVGASADSGYEYLLKQWLLMGDIKAREQYLTSIEGIINSLLHITPERELLYVTSKVKDDPTNDFEHLACFLPGLLALGAKTLPFSLLPPIKAEHHKWAAEGLAYTCYMAYADSRCGLSPDSVHMNDAGKWMDFVRGWERAGRPHAIPPGLKERGPVRKTDRDARDYYVKRPQYYLRPETIESFFILYKTTGNVKWRERGWEIFQAIQKFAKTRYGYGSISDVGRTPHFPLDDMPSFFLAETLKYLYLLFDDTDIIPLDKWVFNTEAHPLPIFEWTKEERQLFNISSKQ</sequence>
<evidence type="ECO:0000256" key="2">
    <source>
        <dbReference type="ARBA" id="ARBA00004922"/>
    </source>
</evidence>
<comment type="caution">
    <text evidence="10">The sequence shown here is derived from an EMBL/GenBank/DDBJ whole genome shotgun (WGS) entry which is preliminary data.</text>
</comment>
<keyword evidence="6" id="KW-0479">Metal-binding</keyword>
<dbReference type="PRINTS" id="PR00747">
    <property type="entry name" value="GLYHDRLASE47"/>
</dbReference>
<dbReference type="EMBL" id="JANIEX010000034">
    <property type="protein sequence ID" value="KAJ3575539.1"/>
    <property type="molecule type" value="Genomic_DNA"/>
</dbReference>
<dbReference type="PANTHER" id="PTHR11742">
    <property type="entry name" value="MANNOSYL-OLIGOSACCHARIDE ALPHA-1,2-MANNOSIDASE-RELATED"/>
    <property type="match status" value="1"/>
</dbReference>
<proteinExistence type="inferred from homology"/>
<comment type="cofactor">
    <cofactor evidence="1 6">
        <name>Ca(2+)</name>
        <dbReference type="ChEBI" id="CHEBI:29108"/>
    </cofactor>
</comment>
<keyword evidence="5 7" id="KW-1015">Disulfide bond</keyword>
<dbReference type="Pfam" id="PF01532">
    <property type="entry name" value="Glyco_hydro_47"/>
    <property type="match status" value="1"/>
</dbReference>
<evidence type="ECO:0000313" key="11">
    <source>
        <dbReference type="Proteomes" id="UP001213000"/>
    </source>
</evidence>
<dbReference type="GO" id="GO:0036503">
    <property type="term" value="P:ERAD pathway"/>
    <property type="evidence" value="ECO:0007669"/>
    <property type="project" value="UniProtKB-ARBA"/>
</dbReference>
<keyword evidence="9" id="KW-0472">Membrane</keyword>
<organism evidence="10 11">
    <name type="scientific">Leucocoprinus birnbaumii</name>
    <dbReference type="NCBI Taxonomy" id="56174"/>
    <lineage>
        <taxon>Eukaryota</taxon>
        <taxon>Fungi</taxon>
        <taxon>Dikarya</taxon>
        <taxon>Basidiomycota</taxon>
        <taxon>Agaricomycotina</taxon>
        <taxon>Agaricomycetes</taxon>
        <taxon>Agaricomycetidae</taxon>
        <taxon>Agaricales</taxon>
        <taxon>Agaricineae</taxon>
        <taxon>Agaricaceae</taxon>
        <taxon>Leucocoprinus</taxon>
    </lineage>
</organism>
<evidence type="ECO:0000256" key="1">
    <source>
        <dbReference type="ARBA" id="ARBA00001913"/>
    </source>
</evidence>
<evidence type="ECO:0000256" key="8">
    <source>
        <dbReference type="RuleBase" id="RU361193"/>
    </source>
</evidence>
<evidence type="ECO:0000256" key="7">
    <source>
        <dbReference type="PIRSR" id="PIRSR601382-3"/>
    </source>
</evidence>
<dbReference type="SUPFAM" id="SSF48225">
    <property type="entry name" value="Seven-hairpin glycosidases"/>
    <property type="match status" value="1"/>
</dbReference>
<evidence type="ECO:0000256" key="6">
    <source>
        <dbReference type="PIRSR" id="PIRSR601382-2"/>
    </source>
</evidence>